<reference evidence="2" key="1">
    <citation type="submission" date="2012-08" db="EMBL/GenBank/DDBJ databases">
        <title>Genome analysis of Colletotrichum orbiculare and Colletotrichum fructicola.</title>
        <authorList>
            <person name="Gan P.H.P."/>
            <person name="Ikeda K."/>
            <person name="Irieda H."/>
            <person name="Narusaka M."/>
            <person name="O'Connell R.J."/>
            <person name="Narusaka Y."/>
            <person name="Takano Y."/>
            <person name="Kubo Y."/>
            <person name="Shirasu K."/>
        </authorList>
    </citation>
    <scope>NUCLEOTIDE SEQUENCE</scope>
    <source>
        <strain evidence="2">Nara gc5</strain>
    </source>
</reference>
<dbReference type="Proteomes" id="UP000011096">
    <property type="component" value="Unassembled WGS sequence"/>
</dbReference>
<evidence type="ECO:0000313" key="4">
    <source>
        <dbReference type="Proteomes" id="UP000011096"/>
    </source>
</evidence>
<dbReference type="EMBL" id="ANPB02000005">
    <property type="protein sequence ID" value="KAF4482493.1"/>
    <property type="molecule type" value="Genomic_DNA"/>
</dbReference>
<feature type="chain" id="PRO_5036284735" evidence="1">
    <location>
        <begin position="16"/>
        <end position="510"/>
    </location>
</feature>
<sequence length="510" mass="56356">MLLVIWAFSPLGAQAILRLLDTRLESVIHPVSVIYFDDQRATYKNSVEYLEGTASDDGINRNIFGNLAILYNILVTAPKSVKIDSMDPWGNLRIPFMDPAVPEGWANTSTDPLDIRHSSLAGVPVDYGNVENSSFSLESTYIQLDCRNVTRFPAIGPNGPLRTSRSNMTSPSTANRIYPNGSWYGYDYSRGTGRASSAQWCIAVDRFIDSFWSNSTERLKVPAEMANETGIEVASTNLLLKLGLRQDDWIKRTFDEEEYTCQVAQKYVESKVSCLRPNGQRLCKVVAQRPSQQNYASEFITRLSSPRVFNFISRELPLTTGKATDGVLDPSIYYLKDPTFEDVSTGAEVHLGDLDPHQVGIRLSQLINTYISLSQLSGLITNGSSNGNAIEPNITIPGESSELSDVFTISTLWLGLCLLSSLILLSGGVMSVVFTHLADGPEVLGSVSTVVRNSRYIDLPSSMSWMDGSDITYKIKEMRIKYGFTREVSGEEPVVAVGHEYQTANIKDTA</sequence>
<evidence type="ECO:0000313" key="2">
    <source>
        <dbReference type="EMBL" id="ELA26156.1"/>
    </source>
</evidence>
<keyword evidence="4" id="KW-1185">Reference proteome</keyword>
<accession>L2FJC3</accession>
<dbReference type="HOGENOM" id="CLU_531213_0_0_1"/>
<feature type="signal peptide" evidence="1">
    <location>
        <begin position="1"/>
        <end position="15"/>
    </location>
</feature>
<name>L2FJC3_COLFN</name>
<organism evidence="2">
    <name type="scientific">Colletotrichum fructicola (strain Nara gc5)</name>
    <name type="common">Anthracnose fungus</name>
    <name type="synonym">Colletotrichum gloeosporioides (strain Nara gc5)</name>
    <dbReference type="NCBI Taxonomy" id="1213859"/>
    <lineage>
        <taxon>Eukaryota</taxon>
        <taxon>Fungi</taxon>
        <taxon>Dikarya</taxon>
        <taxon>Ascomycota</taxon>
        <taxon>Pezizomycotina</taxon>
        <taxon>Sordariomycetes</taxon>
        <taxon>Hypocreomycetidae</taxon>
        <taxon>Glomerellales</taxon>
        <taxon>Glomerellaceae</taxon>
        <taxon>Colletotrichum</taxon>
        <taxon>Colletotrichum gloeosporioides species complex</taxon>
    </lineage>
</organism>
<dbReference type="OrthoDB" id="3692311at2759"/>
<keyword evidence="1" id="KW-0732">Signal</keyword>
<reference evidence="3 4" key="3">
    <citation type="submission" date="2020-04" db="EMBL/GenBank/DDBJ databases">
        <title>Genome sequencing and assembly of multiple isolates from the Colletotrichum gloeosporioides species complex.</title>
        <authorList>
            <person name="Gan P."/>
            <person name="Shirasu K."/>
        </authorList>
    </citation>
    <scope>NUCLEOTIDE SEQUENCE [LARGE SCALE GENOMIC DNA]</scope>
    <source>
        <strain evidence="3 4">Nara gc5</strain>
    </source>
</reference>
<dbReference type="AlphaFoldDB" id="L2FJC3"/>
<protein>
    <submittedName>
        <fullName evidence="2">Uncharacterized protein</fullName>
    </submittedName>
</protein>
<evidence type="ECO:0000256" key="1">
    <source>
        <dbReference type="SAM" id="SignalP"/>
    </source>
</evidence>
<evidence type="ECO:0000313" key="3">
    <source>
        <dbReference type="EMBL" id="KAF4482493.1"/>
    </source>
</evidence>
<dbReference type="EMBL" id="KB021072">
    <property type="protein sequence ID" value="ELA26156.1"/>
    <property type="molecule type" value="Genomic_DNA"/>
</dbReference>
<gene>
    <name evidence="2" type="ORF">CGGC5_12795</name>
    <name evidence="3" type="ORF">CGGC5_v009093</name>
</gene>
<reference evidence="3 4" key="2">
    <citation type="submission" date="2012-08" db="EMBL/GenBank/DDBJ databases">
        <authorList>
            <person name="Gan P.H.P."/>
            <person name="Ikeda K."/>
            <person name="Irieda H."/>
            <person name="Narusaka M."/>
            <person name="O'Connell R.J."/>
            <person name="Narusaka Y."/>
            <person name="Takano Y."/>
            <person name="Kubo Y."/>
            <person name="Shirasu K."/>
        </authorList>
    </citation>
    <scope>NUCLEOTIDE SEQUENCE [LARGE SCALE GENOMIC DNA]</scope>
    <source>
        <strain evidence="3 4">Nara gc5</strain>
    </source>
</reference>
<dbReference type="InParanoid" id="L2FJC3"/>
<proteinExistence type="predicted"/>